<name>A0AA88E4C6_FICCA</name>
<evidence type="ECO:0000313" key="1">
    <source>
        <dbReference type="EMBL" id="GMN66130.1"/>
    </source>
</evidence>
<accession>A0AA88E4C6</accession>
<protein>
    <submittedName>
        <fullName evidence="1">Uncharacterized protein</fullName>
    </submittedName>
</protein>
<reference evidence="1" key="1">
    <citation type="submission" date="2023-07" db="EMBL/GenBank/DDBJ databases">
        <title>draft genome sequence of fig (Ficus carica).</title>
        <authorList>
            <person name="Takahashi T."/>
            <person name="Nishimura K."/>
        </authorList>
    </citation>
    <scope>NUCLEOTIDE SEQUENCE</scope>
</reference>
<dbReference type="AlphaFoldDB" id="A0AA88E4C6"/>
<proteinExistence type="predicted"/>
<evidence type="ECO:0000313" key="2">
    <source>
        <dbReference type="Proteomes" id="UP001187192"/>
    </source>
</evidence>
<dbReference type="EMBL" id="BTGU01000290">
    <property type="protein sequence ID" value="GMN66130.1"/>
    <property type="molecule type" value="Genomic_DNA"/>
</dbReference>
<keyword evidence="2" id="KW-1185">Reference proteome</keyword>
<comment type="caution">
    <text evidence="1">The sequence shown here is derived from an EMBL/GenBank/DDBJ whole genome shotgun (WGS) entry which is preliminary data.</text>
</comment>
<sequence>MLVITVDDQQTRGIVNRVASVRNPNDSLNRDVLVPNSDITILGIHRTEETELEASFFRNQGCFIIDGLEWANVFNCRKN</sequence>
<organism evidence="1 2">
    <name type="scientific">Ficus carica</name>
    <name type="common">Common fig</name>
    <dbReference type="NCBI Taxonomy" id="3494"/>
    <lineage>
        <taxon>Eukaryota</taxon>
        <taxon>Viridiplantae</taxon>
        <taxon>Streptophyta</taxon>
        <taxon>Embryophyta</taxon>
        <taxon>Tracheophyta</taxon>
        <taxon>Spermatophyta</taxon>
        <taxon>Magnoliopsida</taxon>
        <taxon>eudicotyledons</taxon>
        <taxon>Gunneridae</taxon>
        <taxon>Pentapetalae</taxon>
        <taxon>rosids</taxon>
        <taxon>fabids</taxon>
        <taxon>Rosales</taxon>
        <taxon>Moraceae</taxon>
        <taxon>Ficeae</taxon>
        <taxon>Ficus</taxon>
    </lineage>
</organism>
<gene>
    <name evidence="1" type="ORF">TIFTF001_035197</name>
</gene>
<dbReference type="Proteomes" id="UP001187192">
    <property type="component" value="Unassembled WGS sequence"/>
</dbReference>